<name>A0A2P4SI75_BAMTH</name>
<evidence type="ECO:0000313" key="2">
    <source>
        <dbReference type="Proteomes" id="UP000237246"/>
    </source>
</evidence>
<organism evidence="1 2">
    <name type="scientific">Bambusicola thoracicus</name>
    <name type="common">Chinese bamboo-partridge</name>
    <name type="synonym">Perdix thoracica</name>
    <dbReference type="NCBI Taxonomy" id="9083"/>
    <lineage>
        <taxon>Eukaryota</taxon>
        <taxon>Metazoa</taxon>
        <taxon>Chordata</taxon>
        <taxon>Craniata</taxon>
        <taxon>Vertebrata</taxon>
        <taxon>Euteleostomi</taxon>
        <taxon>Archelosauria</taxon>
        <taxon>Archosauria</taxon>
        <taxon>Dinosauria</taxon>
        <taxon>Saurischia</taxon>
        <taxon>Theropoda</taxon>
        <taxon>Coelurosauria</taxon>
        <taxon>Aves</taxon>
        <taxon>Neognathae</taxon>
        <taxon>Galloanserae</taxon>
        <taxon>Galliformes</taxon>
        <taxon>Phasianidae</taxon>
        <taxon>Perdicinae</taxon>
        <taxon>Bambusicola</taxon>
    </lineage>
</organism>
<keyword evidence="2" id="KW-1185">Reference proteome</keyword>
<accession>A0A2P4SI75</accession>
<protein>
    <submittedName>
        <fullName evidence="1">Uncharacterized protein</fullName>
    </submittedName>
</protein>
<reference evidence="1 2" key="1">
    <citation type="submission" date="2018-01" db="EMBL/GenBank/DDBJ databases">
        <title>Comparison of the Chinese Bamboo Partridge and Red Junglefowl genome sequences highlights the importance of demography in genome evolution.</title>
        <authorList>
            <person name="Tiley G.P."/>
            <person name="Kimball R.T."/>
            <person name="Braun E.L."/>
            <person name="Burleigh J.G."/>
        </authorList>
    </citation>
    <scope>NUCLEOTIDE SEQUENCE [LARGE SCALE GENOMIC DNA]</scope>
    <source>
        <strain evidence="1">RTK389</strain>
        <tissue evidence="1">Blood</tissue>
    </source>
</reference>
<proteinExistence type="predicted"/>
<sequence length="183" mass="19346">MKRLNMVKAARGWSVGTMWPAPCRKQVPAVSALRGATTTWPTAPTSAVSDHTGTNCTAPPQPYLDSEEGNVGELFDEAPDLVLTSFSVEPRPASHLHLGIETAPSVPSPTDPTASPCARLIQAPAQISLPIYLLAQGVHEPLIPKEIAGHVDIPVVHQDSVFLQSRKSMSTSQGMALSGRAAP</sequence>
<comment type="caution">
    <text evidence="1">The sequence shown here is derived from an EMBL/GenBank/DDBJ whole genome shotgun (WGS) entry which is preliminary data.</text>
</comment>
<gene>
    <name evidence="1" type="ORF">CIB84_012442</name>
</gene>
<dbReference type="AlphaFoldDB" id="A0A2P4SI75"/>
<dbReference type="Proteomes" id="UP000237246">
    <property type="component" value="Unassembled WGS sequence"/>
</dbReference>
<feature type="non-terminal residue" evidence="1">
    <location>
        <position position="183"/>
    </location>
</feature>
<evidence type="ECO:0000313" key="1">
    <source>
        <dbReference type="EMBL" id="POI23809.1"/>
    </source>
</evidence>
<dbReference type="EMBL" id="PPHD01046012">
    <property type="protein sequence ID" value="POI23809.1"/>
    <property type="molecule type" value="Genomic_DNA"/>
</dbReference>